<comment type="subcellular location">
    <subcellularLocation>
        <location evidence="1">Membrane</location>
        <topology evidence="1">Multi-pass membrane protein</topology>
    </subcellularLocation>
</comment>
<dbReference type="InterPro" id="IPR052337">
    <property type="entry name" value="SAT4-like"/>
</dbReference>
<accession>A0A401KPL6</accession>
<evidence type="ECO:0000313" key="9">
    <source>
        <dbReference type="EMBL" id="GCB21228.1"/>
    </source>
</evidence>
<evidence type="ECO:0000256" key="7">
    <source>
        <dbReference type="SAM" id="Phobius"/>
    </source>
</evidence>
<keyword evidence="2 7" id="KW-0812">Transmembrane</keyword>
<evidence type="ECO:0000259" key="8">
    <source>
        <dbReference type="Pfam" id="PF20684"/>
    </source>
</evidence>
<feature type="region of interest" description="Disordered" evidence="6">
    <location>
        <begin position="251"/>
        <end position="271"/>
    </location>
</feature>
<dbReference type="EMBL" id="BDHI01000007">
    <property type="protein sequence ID" value="GCB21228.1"/>
    <property type="molecule type" value="Genomic_DNA"/>
</dbReference>
<dbReference type="GO" id="GO:0016020">
    <property type="term" value="C:membrane"/>
    <property type="evidence" value="ECO:0007669"/>
    <property type="project" value="UniProtKB-SubCell"/>
</dbReference>
<keyword evidence="4 7" id="KW-0472">Membrane</keyword>
<proteinExistence type="inferred from homology"/>
<name>A0A401KPL6_ASPAW</name>
<reference evidence="9 10" key="1">
    <citation type="submission" date="2016-09" db="EMBL/GenBank/DDBJ databases">
        <title>Aspergillus awamori IFM 58123T.</title>
        <authorList>
            <person name="Kusuya Y."/>
            <person name="Shimizu M."/>
            <person name="Takahashi H."/>
            <person name="Yaguchi T."/>
        </authorList>
    </citation>
    <scope>NUCLEOTIDE SEQUENCE [LARGE SCALE GENOMIC DNA]</scope>
    <source>
        <strain evidence="9 10">IFM 58123</strain>
    </source>
</reference>
<feature type="transmembrane region" description="Helical" evidence="7">
    <location>
        <begin position="12"/>
        <end position="32"/>
    </location>
</feature>
<feature type="transmembrane region" description="Helical" evidence="7">
    <location>
        <begin position="44"/>
        <end position="64"/>
    </location>
</feature>
<dbReference type="AlphaFoldDB" id="A0A401KPL6"/>
<sequence length="319" mass="34459">MPTLASRQVTVIVNFAVLNALALIAVGLRFYARAFIRRDIQAHDILTLISLVMLIGYTICLLIATVNGGLGIPVVQAIASGLNIVAVLKTFFASQLFWAFRIAAYALKAIIVLYLIGSIATTLRLCRPLAYYWNISLEGSCGDAVTAELAAAVINMVLDIIAVLLPIPIIWKLQMATEKKVAVTATFGLGLVISIINLIRLVKVLDCTLDQDLTYCTADSSILTVAEMAVGILVACAPTIGPAILPSRRRRFAEQEQSPSNSSNASGGRWPLKRLRQNTTASSSSTADHHPYGQFTSVHYETSLEMHSQNSRSGLVQSI</sequence>
<dbReference type="PANTHER" id="PTHR33048:SF47">
    <property type="entry name" value="INTEGRAL MEMBRANE PROTEIN-RELATED"/>
    <property type="match status" value="1"/>
</dbReference>
<evidence type="ECO:0000256" key="5">
    <source>
        <dbReference type="ARBA" id="ARBA00038359"/>
    </source>
</evidence>
<keyword evidence="3 7" id="KW-1133">Transmembrane helix</keyword>
<evidence type="ECO:0000256" key="4">
    <source>
        <dbReference type="ARBA" id="ARBA00023136"/>
    </source>
</evidence>
<feature type="transmembrane region" description="Helical" evidence="7">
    <location>
        <begin position="70"/>
        <end position="92"/>
    </location>
</feature>
<evidence type="ECO:0000313" key="10">
    <source>
        <dbReference type="Proteomes" id="UP000286921"/>
    </source>
</evidence>
<dbReference type="PANTHER" id="PTHR33048">
    <property type="entry name" value="PTH11-LIKE INTEGRAL MEMBRANE PROTEIN (AFU_ORTHOLOGUE AFUA_5G11245)"/>
    <property type="match status" value="1"/>
</dbReference>
<evidence type="ECO:0000256" key="3">
    <source>
        <dbReference type="ARBA" id="ARBA00022989"/>
    </source>
</evidence>
<organism evidence="9 10">
    <name type="scientific">Aspergillus awamori</name>
    <name type="common">Black koji mold</name>
    <dbReference type="NCBI Taxonomy" id="105351"/>
    <lineage>
        <taxon>Eukaryota</taxon>
        <taxon>Fungi</taxon>
        <taxon>Dikarya</taxon>
        <taxon>Ascomycota</taxon>
        <taxon>Pezizomycotina</taxon>
        <taxon>Eurotiomycetes</taxon>
        <taxon>Eurotiomycetidae</taxon>
        <taxon>Eurotiales</taxon>
        <taxon>Aspergillaceae</taxon>
        <taxon>Aspergillus</taxon>
    </lineage>
</organism>
<evidence type="ECO:0000256" key="2">
    <source>
        <dbReference type="ARBA" id="ARBA00022692"/>
    </source>
</evidence>
<dbReference type="STRING" id="105351.A0A401KPL6"/>
<dbReference type="InterPro" id="IPR049326">
    <property type="entry name" value="Rhodopsin_dom_fungi"/>
</dbReference>
<gene>
    <name evidence="9" type="ORF">AAWM_04113</name>
</gene>
<comment type="similarity">
    <text evidence="5">Belongs to the SAT4 family.</text>
</comment>
<evidence type="ECO:0000256" key="6">
    <source>
        <dbReference type="SAM" id="MobiDB-lite"/>
    </source>
</evidence>
<feature type="transmembrane region" description="Helical" evidence="7">
    <location>
        <begin position="145"/>
        <end position="169"/>
    </location>
</feature>
<feature type="transmembrane region" description="Helical" evidence="7">
    <location>
        <begin position="104"/>
        <end position="125"/>
    </location>
</feature>
<evidence type="ECO:0000256" key="1">
    <source>
        <dbReference type="ARBA" id="ARBA00004141"/>
    </source>
</evidence>
<feature type="domain" description="Rhodopsin" evidence="8">
    <location>
        <begin position="99"/>
        <end position="242"/>
    </location>
</feature>
<feature type="transmembrane region" description="Helical" evidence="7">
    <location>
        <begin position="222"/>
        <end position="245"/>
    </location>
</feature>
<keyword evidence="10" id="KW-1185">Reference proteome</keyword>
<feature type="transmembrane region" description="Helical" evidence="7">
    <location>
        <begin position="181"/>
        <end position="202"/>
    </location>
</feature>
<feature type="compositionally biased region" description="Polar residues" evidence="6">
    <location>
        <begin position="255"/>
        <end position="266"/>
    </location>
</feature>
<dbReference type="Pfam" id="PF20684">
    <property type="entry name" value="Fung_rhodopsin"/>
    <property type="match status" value="1"/>
</dbReference>
<protein>
    <recommendedName>
        <fullName evidence="8">Rhodopsin domain-containing protein</fullName>
    </recommendedName>
</protein>
<dbReference type="Proteomes" id="UP000286921">
    <property type="component" value="Unassembled WGS sequence"/>
</dbReference>
<comment type="caution">
    <text evidence="9">The sequence shown here is derived from an EMBL/GenBank/DDBJ whole genome shotgun (WGS) entry which is preliminary data.</text>
</comment>